<organism evidence="1 2">
    <name type="scientific">Desulfurispira natronophila</name>
    <dbReference type="NCBI Taxonomy" id="682562"/>
    <lineage>
        <taxon>Bacteria</taxon>
        <taxon>Pseudomonadati</taxon>
        <taxon>Chrysiogenota</taxon>
        <taxon>Chrysiogenia</taxon>
        <taxon>Chrysiogenales</taxon>
        <taxon>Chrysiogenaceae</taxon>
        <taxon>Desulfurispira</taxon>
    </lineage>
</organism>
<name>A0A7W8DHU9_9BACT</name>
<reference evidence="1 2" key="1">
    <citation type="submission" date="2020-08" db="EMBL/GenBank/DDBJ databases">
        <title>Genomic Encyclopedia of Type Strains, Phase IV (KMG-IV): sequencing the most valuable type-strain genomes for metagenomic binning, comparative biology and taxonomic classification.</title>
        <authorList>
            <person name="Goeker M."/>
        </authorList>
    </citation>
    <scope>NUCLEOTIDE SEQUENCE [LARGE SCALE GENOMIC DNA]</scope>
    <source>
        <strain evidence="1 2">DSM 22071</strain>
    </source>
</reference>
<sequence>MESLRRTSHGSEDDGITRVVYFQVTKELPLVGSGE</sequence>
<gene>
    <name evidence="1" type="ORF">HNR37_002176</name>
</gene>
<evidence type="ECO:0000313" key="1">
    <source>
        <dbReference type="EMBL" id="MBB5022829.1"/>
    </source>
</evidence>
<dbReference type="AlphaFoldDB" id="A0A7W8DHU9"/>
<protein>
    <submittedName>
        <fullName evidence="1">Uncharacterized protein</fullName>
    </submittedName>
</protein>
<keyword evidence="2" id="KW-1185">Reference proteome</keyword>
<proteinExistence type="predicted"/>
<dbReference type="EMBL" id="JACHID010000017">
    <property type="protein sequence ID" value="MBB5022829.1"/>
    <property type="molecule type" value="Genomic_DNA"/>
</dbReference>
<comment type="caution">
    <text evidence="1">The sequence shown here is derived from an EMBL/GenBank/DDBJ whole genome shotgun (WGS) entry which is preliminary data.</text>
</comment>
<accession>A0A7W8DHU9</accession>
<dbReference type="Proteomes" id="UP000528322">
    <property type="component" value="Unassembled WGS sequence"/>
</dbReference>
<evidence type="ECO:0000313" key="2">
    <source>
        <dbReference type="Proteomes" id="UP000528322"/>
    </source>
</evidence>